<dbReference type="EMBL" id="RBIL01000001">
    <property type="protein sequence ID" value="RKQ91053.1"/>
    <property type="molecule type" value="Genomic_DNA"/>
</dbReference>
<dbReference type="Gene3D" id="3.40.50.300">
    <property type="entry name" value="P-loop containing nucleotide triphosphate hydrolases"/>
    <property type="match status" value="1"/>
</dbReference>
<keyword evidence="5 10" id="KW-0067">ATP-binding</keyword>
<keyword evidence="2" id="KW-0813">Transport</keyword>
<organism evidence="10 11">
    <name type="scientific">Solirubrobacter pauli</name>
    <dbReference type="NCBI Taxonomy" id="166793"/>
    <lineage>
        <taxon>Bacteria</taxon>
        <taxon>Bacillati</taxon>
        <taxon>Actinomycetota</taxon>
        <taxon>Thermoleophilia</taxon>
        <taxon>Solirubrobacterales</taxon>
        <taxon>Solirubrobacteraceae</taxon>
        <taxon>Solirubrobacter</taxon>
    </lineage>
</organism>
<dbReference type="Proteomes" id="UP000278962">
    <property type="component" value="Unassembled WGS sequence"/>
</dbReference>
<feature type="domain" description="ABC transporter" evidence="9">
    <location>
        <begin position="13"/>
        <end position="238"/>
    </location>
</feature>
<keyword evidence="8" id="KW-0046">Antibiotic resistance</keyword>
<evidence type="ECO:0000256" key="4">
    <source>
        <dbReference type="ARBA" id="ARBA00022741"/>
    </source>
</evidence>
<comment type="subcellular location">
    <subcellularLocation>
        <location evidence="1">Cell membrane</location>
        <topology evidence="1">Peripheral membrane protein</topology>
    </subcellularLocation>
</comment>
<evidence type="ECO:0000313" key="10">
    <source>
        <dbReference type="EMBL" id="RKQ91053.1"/>
    </source>
</evidence>
<dbReference type="Pfam" id="PF00005">
    <property type="entry name" value="ABC_tran"/>
    <property type="match status" value="1"/>
</dbReference>
<protein>
    <submittedName>
        <fullName evidence="10">ABC-2 type transport system ATP-binding protein</fullName>
    </submittedName>
</protein>
<evidence type="ECO:0000313" key="11">
    <source>
        <dbReference type="Proteomes" id="UP000278962"/>
    </source>
</evidence>
<dbReference type="PROSITE" id="PS00211">
    <property type="entry name" value="ABC_TRANSPORTER_1"/>
    <property type="match status" value="1"/>
</dbReference>
<keyword evidence="7" id="KW-0472">Membrane</keyword>
<dbReference type="GO" id="GO:0005886">
    <property type="term" value="C:plasma membrane"/>
    <property type="evidence" value="ECO:0007669"/>
    <property type="project" value="UniProtKB-SubCell"/>
</dbReference>
<dbReference type="PANTHER" id="PTHR42711">
    <property type="entry name" value="ABC TRANSPORTER ATP-BINDING PROTEIN"/>
    <property type="match status" value="1"/>
</dbReference>
<dbReference type="GO" id="GO:0005524">
    <property type="term" value="F:ATP binding"/>
    <property type="evidence" value="ECO:0007669"/>
    <property type="project" value="UniProtKB-KW"/>
</dbReference>
<evidence type="ECO:0000256" key="2">
    <source>
        <dbReference type="ARBA" id="ARBA00022448"/>
    </source>
</evidence>
<keyword evidence="11" id="KW-1185">Reference proteome</keyword>
<dbReference type="AlphaFoldDB" id="A0A660LB08"/>
<comment type="caution">
    <text evidence="10">The sequence shown here is derived from an EMBL/GenBank/DDBJ whole genome shotgun (WGS) entry which is preliminary data.</text>
</comment>
<sequence>MLRGMTLDSNDAIRVRGLRKAYGDHVALDGVDLTVARGEVLALLGPNGAGKTTLVEILEGHRKADAGSVSVLGFDPARREREFRERIGVVLQETGLDLEIKVREALVLYAAAYPKRRDIDEVLGLVGLGDRGDAKARELSGGQRRRLDLALGIVGDPELVFLDEPTTGFDPAARRQSWELIDSLRALGKTIFLTTHYMDEAQHLADRVVVLARGNVIADNTPDKLGRSEESVVSFRVVPGITLPAGARVERGIATFTSVSPTRDLAPLLGWAAAHDVELEGLTVARPTLEDVYLELTA</sequence>
<accession>A0A660LB08</accession>
<proteinExistence type="predicted"/>
<dbReference type="InterPro" id="IPR003439">
    <property type="entry name" value="ABC_transporter-like_ATP-bd"/>
</dbReference>
<dbReference type="PROSITE" id="PS50893">
    <property type="entry name" value="ABC_TRANSPORTER_2"/>
    <property type="match status" value="1"/>
</dbReference>
<dbReference type="InterPro" id="IPR050763">
    <property type="entry name" value="ABC_transporter_ATP-binding"/>
</dbReference>
<dbReference type="InterPro" id="IPR027417">
    <property type="entry name" value="P-loop_NTPase"/>
</dbReference>
<evidence type="ECO:0000259" key="9">
    <source>
        <dbReference type="PROSITE" id="PS50893"/>
    </source>
</evidence>
<reference evidence="10 11" key="1">
    <citation type="submission" date="2018-10" db="EMBL/GenBank/DDBJ databases">
        <title>Genomic Encyclopedia of Archaeal and Bacterial Type Strains, Phase II (KMG-II): from individual species to whole genera.</title>
        <authorList>
            <person name="Goeker M."/>
        </authorList>
    </citation>
    <scope>NUCLEOTIDE SEQUENCE [LARGE SCALE GENOMIC DNA]</scope>
    <source>
        <strain evidence="10 11">DSM 14954</strain>
    </source>
</reference>
<evidence type="ECO:0000256" key="5">
    <source>
        <dbReference type="ARBA" id="ARBA00022840"/>
    </source>
</evidence>
<dbReference type="GO" id="GO:0016887">
    <property type="term" value="F:ATP hydrolysis activity"/>
    <property type="evidence" value="ECO:0007669"/>
    <property type="project" value="InterPro"/>
</dbReference>
<dbReference type="SMART" id="SM00382">
    <property type="entry name" value="AAA"/>
    <property type="match status" value="1"/>
</dbReference>
<gene>
    <name evidence="10" type="ORF">C8N24_0869</name>
</gene>
<keyword evidence="3" id="KW-1003">Cell membrane</keyword>
<evidence type="ECO:0000256" key="6">
    <source>
        <dbReference type="ARBA" id="ARBA00022967"/>
    </source>
</evidence>
<dbReference type="GO" id="GO:0046677">
    <property type="term" value="P:response to antibiotic"/>
    <property type="evidence" value="ECO:0007669"/>
    <property type="project" value="UniProtKB-KW"/>
</dbReference>
<evidence type="ECO:0000256" key="1">
    <source>
        <dbReference type="ARBA" id="ARBA00004202"/>
    </source>
</evidence>
<dbReference type="SUPFAM" id="SSF52540">
    <property type="entry name" value="P-loop containing nucleoside triphosphate hydrolases"/>
    <property type="match status" value="1"/>
</dbReference>
<name>A0A660LB08_9ACTN</name>
<dbReference type="FunFam" id="3.40.50.300:FF:000589">
    <property type="entry name" value="ABC transporter, ATP-binding subunit"/>
    <property type="match status" value="1"/>
</dbReference>
<dbReference type="PANTHER" id="PTHR42711:SF16">
    <property type="entry name" value="ABC TRANSPORTER ATP-BINDING PROTEIN"/>
    <property type="match status" value="1"/>
</dbReference>
<dbReference type="InterPro" id="IPR017871">
    <property type="entry name" value="ABC_transporter-like_CS"/>
</dbReference>
<evidence type="ECO:0000256" key="7">
    <source>
        <dbReference type="ARBA" id="ARBA00023136"/>
    </source>
</evidence>
<keyword evidence="6" id="KW-1278">Translocase</keyword>
<evidence type="ECO:0000256" key="8">
    <source>
        <dbReference type="ARBA" id="ARBA00023251"/>
    </source>
</evidence>
<dbReference type="InterPro" id="IPR003593">
    <property type="entry name" value="AAA+_ATPase"/>
</dbReference>
<keyword evidence="4" id="KW-0547">Nucleotide-binding</keyword>
<evidence type="ECO:0000256" key="3">
    <source>
        <dbReference type="ARBA" id="ARBA00022475"/>
    </source>
</evidence>